<feature type="region of interest" description="Disordered" evidence="2">
    <location>
        <begin position="587"/>
        <end position="636"/>
    </location>
</feature>
<feature type="compositionally biased region" description="Polar residues" evidence="2">
    <location>
        <begin position="625"/>
        <end position="636"/>
    </location>
</feature>
<accession>B3MU07</accession>
<evidence type="ECO:0000313" key="3">
    <source>
        <dbReference type="EMBL" id="EDV33336.2"/>
    </source>
</evidence>
<feature type="compositionally biased region" description="Low complexity" evidence="2">
    <location>
        <begin position="528"/>
        <end position="537"/>
    </location>
</feature>
<dbReference type="Proteomes" id="UP000007801">
    <property type="component" value="Unassembled WGS sequence"/>
</dbReference>
<dbReference type="OrthoDB" id="7860528at2759"/>
<proteinExistence type="predicted"/>
<dbReference type="STRING" id="7217.B3MU07"/>
<dbReference type="EMBL" id="CH902624">
    <property type="protein sequence ID" value="EDV33336.2"/>
    <property type="molecule type" value="Genomic_DNA"/>
</dbReference>
<feature type="compositionally biased region" description="Polar residues" evidence="2">
    <location>
        <begin position="173"/>
        <end position="194"/>
    </location>
</feature>
<keyword evidence="4" id="KW-1185">Reference proteome</keyword>
<sequence>MSATEEQNFKESLDKLQMKRELSKNFQEFRRREIRNHPMESRSEAFLTRASKSASVVDDSKGWDFARLPAGGFPCSCRSISRRFFGFEDGKLVAVANSTQTACCQEMGTQTKRDTYEIAPQCNLAQDPSTQSMLDQRAPYPTSSNVMATQTPNQELPECSCKKLNSEVKKDASTQSLKNLKNVQTQSNLNLTNPQHHRKPTKVVIAETSTSTSQKSKNENNCVKSSKDKGKSRKCFWQHPIIVVNRDSTSTALQLKSTKHGKEKSAVRIETHDRITQYDIPSDGDRYEDKGSLYSSIPEIIERVDQLESKLRRQERSLRNIQGSIKSWQVQERKPTDCRILFQSNPNDCKPPPPKCIDEKSTQSSERCLTELEITAALKKPLTSDQSTQKSDEPSFDDKTLSQEFLEIFMMPRTKSPKDTLNKRCASETDTQRATTSRCAQDVETFLKQFDKVFEKINSQDSICANIKKQEEDKCHRPLSSCSLSPSANTSREEQILNLVEKLVQLASKFKKESVATRKPAPSCAEIRSSSRPSSSRNALPKENCEPLIQQLVQLFTKSRTVESKSAQKPVEKKSYSDRFMAELTSFFSKPSEQDSKPCSIKEEEKHNKVTISGDKDATEGGTPAANSRFKSLSTQSEITMSDLDSKDGNNRPCANESKSTFSEVNGSTISIRAMPPREHHSSGCQCGDGKQRPIGDSLIENLMSIIGGRPLRDVVLTIVRQEGNIYHLSVREMATGLTIGCLLANGIAIREAIALGLFEDINTFCEVDKHRATDPQECPLGANVHLANPRERGGEVRGANGEGMCMDGREFATQVLGLPEEVAVRFFSLTNALKLAKNSSELSIQDSEESDRSALPFGKGAVTGSMLVMNNVENALVSSESESNWRELRASSSTFFPMTSEKD</sequence>
<dbReference type="AlphaFoldDB" id="B3MU07"/>
<feature type="coiled-coil region" evidence="1">
    <location>
        <begin position="297"/>
        <end position="324"/>
    </location>
</feature>
<dbReference type="GeneID" id="6504049"/>
<feature type="region of interest" description="Disordered" evidence="2">
    <location>
        <begin position="172"/>
        <end position="229"/>
    </location>
</feature>
<protein>
    <submittedName>
        <fullName evidence="3">Uncharacterized protein</fullName>
    </submittedName>
</protein>
<dbReference type="InParanoid" id="B3MU07"/>
<evidence type="ECO:0000256" key="1">
    <source>
        <dbReference type="SAM" id="Coils"/>
    </source>
</evidence>
<dbReference type="KEGG" id="dan:6504049"/>
<organism evidence="3 4">
    <name type="scientific">Drosophila ananassae</name>
    <name type="common">Fruit fly</name>
    <dbReference type="NCBI Taxonomy" id="7217"/>
    <lineage>
        <taxon>Eukaryota</taxon>
        <taxon>Metazoa</taxon>
        <taxon>Ecdysozoa</taxon>
        <taxon>Arthropoda</taxon>
        <taxon>Hexapoda</taxon>
        <taxon>Insecta</taxon>
        <taxon>Pterygota</taxon>
        <taxon>Neoptera</taxon>
        <taxon>Endopterygota</taxon>
        <taxon>Diptera</taxon>
        <taxon>Brachycera</taxon>
        <taxon>Muscomorpha</taxon>
        <taxon>Ephydroidea</taxon>
        <taxon>Drosophilidae</taxon>
        <taxon>Drosophila</taxon>
        <taxon>Sophophora</taxon>
    </lineage>
</organism>
<feature type="region of interest" description="Disordered" evidence="2">
    <location>
        <begin position="521"/>
        <end position="543"/>
    </location>
</feature>
<evidence type="ECO:0000256" key="2">
    <source>
        <dbReference type="SAM" id="MobiDB-lite"/>
    </source>
</evidence>
<keyword evidence="1" id="KW-0175">Coiled coil</keyword>
<dbReference type="HOGENOM" id="CLU_317185_0_0_1"/>
<name>B3MU07_DROAN</name>
<feature type="region of interest" description="Disordered" evidence="2">
    <location>
        <begin position="642"/>
        <end position="661"/>
    </location>
</feature>
<feature type="compositionally biased region" description="Polar residues" evidence="2">
    <location>
        <begin position="141"/>
        <end position="153"/>
    </location>
</feature>
<feature type="compositionally biased region" description="Basic and acidic residues" evidence="2">
    <location>
        <begin position="592"/>
        <end position="619"/>
    </location>
</feature>
<reference evidence="3 4" key="1">
    <citation type="journal article" date="2007" name="Nature">
        <title>Evolution of genes and genomes on the Drosophila phylogeny.</title>
        <authorList>
            <consortium name="Drosophila 12 Genomes Consortium"/>
            <person name="Clark A.G."/>
            <person name="Eisen M.B."/>
            <person name="Smith D.R."/>
            <person name="Bergman C.M."/>
            <person name="Oliver B."/>
            <person name="Markow T.A."/>
            <person name="Kaufman T.C."/>
            <person name="Kellis M."/>
            <person name="Gelbart W."/>
            <person name="Iyer V.N."/>
            <person name="Pollard D.A."/>
            <person name="Sackton T.B."/>
            <person name="Larracuente A.M."/>
            <person name="Singh N.D."/>
            <person name="Abad J.P."/>
            <person name="Abt D.N."/>
            <person name="Adryan B."/>
            <person name="Aguade M."/>
            <person name="Akashi H."/>
            <person name="Anderson W.W."/>
            <person name="Aquadro C.F."/>
            <person name="Ardell D.H."/>
            <person name="Arguello R."/>
            <person name="Artieri C.G."/>
            <person name="Barbash D.A."/>
            <person name="Barker D."/>
            <person name="Barsanti P."/>
            <person name="Batterham P."/>
            <person name="Batzoglou S."/>
            <person name="Begun D."/>
            <person name="Bhutkar A."/>
            <person name="Blanco E."/>
            <person name="Bosak S.A."/>
            <person name="Bradley R.K."/>
            <person name="Brand A.D."/>
            <person name="Brent M.R."/>
            <person name="Brooks A.N."/>
            <person name="Brown R.H."/>
            <person name="Butlin R.K."/>
            <person name="Caggese C."/>
            <person name="Calvi B.R."/>
            <person name="Bernardo de Carvalho A."/>
            <person name="Caspi A."/>
            <person name="Castrezana S."/>
            <person name="Celniker S.E."/>
            <person name="Chang J.L."/>
            <person name="Chapple C."/>
            <person name="Chatterji S."/>
            <person name="Chinwalla A."/>
            <person name="Civetta A."/>
            <person name="Clifton S.W."/>
            <person name="Comeron J.M."/>
            <person name="Costello J.C."/>
            <person name="Coyne J.A."/>
            <person name="Daub J."/>
            <person name="David R.G."/>
            <person name="Delcher A.L."/>
            <person name="Delehaunty K."/>
            <person name="Do C.B."/>
            <person name="Ebling H."/>
            <person name="Edwards K."/>
            <person name="Eickbush T."/>
            <person name="Evans J.D."/>
            <person name="Filipski A."/>
            <person name="Findeiss S."/>
            <person name="Freyhult E."/>
            <person name="Fulton L."/>
            <person name="Fulton R."/>
            <person name="Garcia A.C."/>
            <person name="Gardiner A."/>
            <person name="Garfield D.A."/>
            <person name="Garvin B.E."/>
            <person name="Gibson G."/>
            <person name="Gilbert D."/>
            <person name="Gnerre S."/>
            <person name="Godfrey J."/>
            <person name="Good R."/>
            <person name="Gotea V."/>
            <person name="Gravely B."/>
            <person name="Greenberg A.J."/>
            <person name="Griffiths-Jones S."/>
            <person name="Gross S."/>
            <person name="Guigo R."/>
            <person name="Gustafson E.A."/>
            <person name="Haerty W."/>
            <person name="Hahn M.W."/>
            <person name="Halligan D.L."/>
            <person name="Halpern A.L."/>
            <person name="Halter G.M."/>
            <person name="Han M.V."/>
            <person name="Heger A."/>
            <person name="Hillier L."/>
            <person name="Hinrichs A.S."/>
            <person name="Holmes I."/>
            <person name="Hoskins R.A."/>
            <person name="Hubisz M.J."/>
            <person name="Hultmark D."/>
            <person name="Huntley M.A."/>
            <person name="Jaffe D.B."/>
            <person name="Jagadeeshan S."/>
            <person name="Jeck W.R."/>
            <person name="Johnson J."/>
            <person name="Jones C.D."/>
            <person name="Jordan W.C."/>
            <person name="Karpen G.H."/>
            <person name="Kataoka E."/>
            <person name="Keightley P.D."/>
            <person name="Kheradpour P."/>
            <person name="Kirkness E.F."/>
            <person name="Koerich L.B."/>
            <person name="Kristiansen K."/>
            <person name="Kudrna D."/>
            <person name="Kulathinal R.J."/>
            <person name="Kumar S."/>
            <person name="Kwok R."/>
            <person name="Lander E."/>
            <person name="Langley C.H."/>
            <person name="Lapoint R."/>
            <person name="Lazzaro B.P."/>
            <person name="Lee S.J."/>
            <person name="Levesque L."/>
            <person name="Li R."/>
            <person name="Lin C.F."/>
            <person name="Lin M.F."/>
            <person name="Lindblad-Toh K."/>
            <person name="Llopart A."/>
            <person name="Long M."/>
            <person name="Low L."/>
            <person name="Lozovsky E."/>
            <person name="Lu J."/>
            <person name="Luo M."/>
            <person name="Machado C.A."/>
            <person name="Makalowski W."/>
            <person name="Marzo M."/>
            <person name="Matsuda M."/>
            <person name="Matzkin L."/>
            <person name="McAllister B."/>
            <person name="McBride C.S."/>
            <person name="McKernan B."/>
            <person name="McKernan K."/>
            <person name="Mendez-Lago M."/>
            <person name="Minx P."/>
            <person name="Mollenhauer M.U."/>
            <person name="Montooth K."/>
            <person name="Mount S.M."/>
            <person name="Mu X."/>
            <person name="Myers E."/>
            <person name="Negre B."/>
            <person name="Newfeld S."/>
            <person name="Nielsen R."/>
            <person name="Noor M.A."/>
            <person name="O'Grady P."/>
            <person name="Pachter L."/>
            <person name="Papaceit M."/>
            <person name="Parisi M.J."/>
            <person name="Parisi M."/>
            <person name="Parts L."/>
            <person name="Pedersen J.S."/>
            <person name="Pesole G."/>
            <person name="Phillippy A.M."/>
            <person name="Ponting C.P."/>
            <person name="Pop M."/>
            <person name="Porcelli D."/>
            <person name="Powell J.R."/>
            <person name="Prohaska S."/>
            <person name="Pruitt K."/>
            <person name="Puig M."/>
            <person name="Quesneville H."/>
            <person name="Ram K.R."/>
            <person name="Rand D."/>
            <person name="Rasmussen M.D."/>
            <person name="Reed L.K."/>
            <person name="Reenan R."/>
            <person name="Reily A."/>
            <person name="Remington K.A."/>
            <person name="Rieger T.T."/>
            <person name="Ritchie M.G."/>
            <person name="Robin C."/>
            <person name="Rogers Y.H."/>
            <person name="Rohde C."/>
            <person name="Rozas J."/>
            <person name="Rubenfield M.J."/>
            <person name="Ruiz A."/>
            <person name="Russo S."/>
            <person name="Salzberg S.L."/>
            <person name="Sanchez-Gracia A."/>
            <person name="Saranga D.J."/>
            <person name="Sato H."/>
            <person name="Schaeffer S.W."/>
            <person name="Schatz M.C."/>
            <person name="Schlenke T."/>
            <person name="Schwartz R."/>
            <person name="Segarra C."/>
            <person name="Singh R.S."/>
            <person name="Sirot L."/>
            <person name="Sirota M."/>
            <person name="Sisneros N.B."/>
            <person name="Smith C.D."/>
            <person name="Smith T.F."/>
            <person name="Spieth J."/>
            <person name="Stage D.E."/>
            <person name="Stark A."/>
            <person name="Stephan W."/>
            <person name="Strausberg R.L."/>
            <person name="Strempel S."/>
            <person name="Sturgill D."/>
            <person name="Sutton G."/>
            <person name="Sutton G.G."/>
            <person name="Tao W."/>
            <person name="Teichmann S."/>
            <person name="Tobari Y.N."/>
            <person name="Tomimura Y."/>
            <person name="Tsolas J.M."/>
            <person name="Valente V.L."/>
            <person name="Venter E."/>
            <person name="Venter J.C."/>
            <person name="Vicario S."/>
            <person name="Vieira F.G."/>
            <person name="Vilella A.J."/>
            <person name="Villasante A."/>
            <person name="Walenz B."/>
            <person name="Wang J."/>
            <person name="Wasserman M."/>
            <person name="Watts T."/>
            <person name="Wilson D."/>
            <person name="Wilson R.K."/>
            <person name="Wing R.A."/>
            <person name="Wolfner M.F."/>
            <person name="Wong A."/>
            <person name="Wong G.K."/>
            <person name="Wu C.I."/>
            <person name="Wu G."/>
            <person name="Yamamoto D."/>
            <person name="Yang H.P."/>
            <person name="Yang S.P."/>
            <person name="Yorke J.A."/>
            <person name="Yoshida K."/>
            <person name="Zdobnov E."/>
            <person name="Zhang P."/>
            <person name="Zhang Y."/>
            <person name="Zimin A.V."/>
            <person name="Baldwin J."/>
            <person name="Abdouelleil A."/>
            <person name="Abdulkadir J."/>
            <person name="Abebe A."/>
            <person name="Abera B."/>
            <person name="Abreu J."/>
            <person name="Acer S.C."/>
            <person name="Aftuck L."/>
            <person name="Alexander A."/>
            <person name="An P."/>
            <person name="Anderson E."/>
            <person name="Anderson S."/>
            <person name="Arachi H."/>
            <person name="Azer M."/>
            <person name="Bachantsang P."/>
            <person name="Barry A."/>
            <person name="Bayul T."/>
            <person name="Berlin A."/>
            <person name="Bessette D."/>
            <person name="Bloom T."/>
            <person name="Blye J."/>
            <person name="Boguslavskiy L."/>
            <person name="Bonnet C."/>
            <person name="Boukhgalter B."/>
            <person name="Bourzgui I."/>
            <person name="Brown A."/>
            <person name="Cahill P."/>
            <person name="Channer S."/>
            <person name="Cheshatsang Y."/>
            <person name="Chuda L."/>
            <person name="Citroen M."/>
            <person name="Collymore A."/>
            <person name="Cooke P."/>
            <person name="Costello M."/>
            <person name="D'Aco K."/>
            <person name="Daza R."/>
            <person name="De Haan G."/>
            <person name="DeGray S."/>
            <person name="DeMaso C."/>
            <person name="Dhargay N."/>
            <person name="Dooley K."/>
            <person name="Dooley E."/>
            <person name="Doricent M."/>
            <person name="Dorje P."/>
            <person name="Dorjee K."/>
            <person name="Dupes A."/>
            <person name="Elong R."/>
            <person name="Falk J."/>
            <person name="Farina A."/>
            <person name="Faro S."/>
            <person name="Ferguson D."/>
            <person name="Fisher S."/>
            <person name="Foley C.D."/>
            <person name="Franke A."/>
            <person name="Friedrich D."/>
            <person name="Gadbois L."/>
            <person name="Gearin G."/>
            <person name="Gearin C.R."/>
            <person name="Giannoukos G."/>
            <person name="Goode T."/>
            <person name="Graham J."/>
            <person name="Grandbois E."/>
            <person name="Grewal S."/>
            <person name="Gyaltsen K."/>
            <person name="Hafez N."/>
            <person name="Hagos B."/>
            <person name="Hall J."/>
            <person name="Henson C."/>
            <person name="Hollinger A."/>
            <person name="Honan T."/>
            <person name="Huard M.D."/>
            <person name="Hughes L."/>
            <person name="Hurhula B."/>
            <person name="Husby M.E."/>
            <person name="Kamat A."/>
            <person name="Kanga B."/>
            <person name="Kashin S."/>
            <person name="Khazanovich D."/>
            <person name="Kisner P."/>
            <person name="Lance K."/>
            <person name="Lara M."/>
            <person name="Lee W."/>
            <person name="Lennon N."/>
            <person name="Letendre F."/>
            <person name="LeVine R."/>
            <person name="Lipovsky A."/>
            <person name="Liu X."/>
            <person name="Liu J."/>
            <person name="Liu S."/>
            <person name="Lokyitsang T."/>
            <person name="Lokyitsang Y."/>
            <person name="Lubonja R."/>
            <person name="Lui A."/>
            <person name="MacDonald P."/>
            <person name="Magnisalis V."/>
            <person name="Maru K."/>
            <person name="Matthews C."/>
            <person name="McCusker W."/>
            <person name="McDonough S."/>
            <person name="Mehta T."/>
            <person name="Meldrim J."/>
            <person name="Meneus L."/>
            <person name="Mihai O."/>
            <person name="Mihalev A."/>
            <person name="Mihova T."/>
            <person name="Mittelman R."/>
            <person name="Mlenga V."/>
            <person name="Montmayeur A."/>
            <person name="Mulrain L."/>
            <person name="Navidi A."/>
            <person name="Naylor J."/>
            <person name="Negash T."/>
            <person name="Nguyen T."/>
            <person name="Nguyen N."/>
            <person name="Nicol R."/>
            <person name="Norbu C."/>
            <person name="Norbu N."/>
            <person name="Novod N."/>
            <person name="O'Neill B."/>
            <person name="Osman S."/>
            <person name="Markiewicz E."/>
            <person name="Oyono O.L."/>
            <person name="Patti C."/>
            <person name="Phunkhang P."/>
            <person name="Pierre F."/>
            <person name="Priest M."/>
            <person name="Raghuraman S."/>
            <person name="Rege F."/>
            <person name="Reyes R."/>
            <person name="Rise C."/>
            <person name="Rogov P."/>
            <person name="Ross K."/>
            <person name="Ryan E."/>
            <person name="Settipalli S."/>
            <person name="Shea T."/>
            <person name="Sherpa N."/>
            <person name="Shi L."/>
            <person name="Shih D."/>
            <person name="Sparrow T."/>
            <person name="Spaulding J."/>
            <person name="Stalker J."/>
            <person name="Stange-Thomann N."/>
            <person name="Stavropoulos S."/>
            <person name="Stone C."/>
            <person name="Strader C."/>
            <person name="Tesfaye S."/>
            <person name="Thomson T."/>
            <person name="Thoulutsang Y."/>
            <person name="Thoulutsang D."/>
            <person name="Topham K."/>
            <person name="Topping I."/>
            <person name="Tsamla T."/>
            <person name="Vassiliev H."/>
            <person name="Vo A."/>
            <person name="Wangchuk T."/>
            <person name="Wangdi T."/>
            <person name="Weiand M."/>
            <person name="Wilkinson J."/>
            <person name="Wilson A."/>
            <person name="Yadav S."/>
            <person name="Young G."/>
            <person name="Yu Q."/>
            <person name="Zembek L."/>
            <person name="Zhong D."/>
            <person name="Zimmer A."/>
            <person name="Zwirko Z."/>
            <person name="Jaffe D.B."/>
            <person name="Alvarez P."/>
            <person name="Brockman W."/>
            <person name="Butler J."/>
            <person name="Chin C."/>
            <person name="Gnerre S."/>
            <person name="Grabherr M."/>
            <person name="Kleber M."/>
            <person name="Mauceli E."/>
            <person name="MacCallum I."/>
        </authorList>
    </citation>
    <scope>NUCLEOTIDE SEQUENCE [LARGE SCALE GENOMIC DNA]</scope>
    <source>
        <strain evidence="4">Tucson 14024-0371.13</strain>
    </source>
</reference>
<feature type="region of interest" description="Disordered" evidence="2">
    <location>
        <begin position="127"/>
        <end position="153"/>
    </location>
</feature>
<evidence type="ECO:0000313" key="4">
    <source>
        <dbReference type="Proteomes" id="UP000007801"/>
    </source>
</evidence>
<gene>
    <name evidence="3" type="primary">Dana\GF21365</name>
    <name evidence="3" type="synonym">dana_GLEANR_457</name>
    <name evidence="3" type="ORF">GF21365</name>
</gene>
<feature type="region of interest" description="Disordered" evidence="2">
    <location>
        <begin position="343"/>
        <end position="362"/>
    </location>
</feature>
<feature type="compositionally biased region" description="Polar residues" evidence="2">
    <location>
        <begin position="207"/>
        <end position="224"/>
    </location>
</feature>